<dbReference type="InterPro" id="IPR007712">
    <property type="entry name" value="RelE/ParE_toxin"/>
</dbReference>
<name>A0ABM8YZH0_9PROT</name>
<sequence length="105" mass="12028">MAKTAQLEFAKWARKDLLEIARYIARDNPQRARGFMNELRLQCTLLVEQPGLGVARPDLAEDLRQLPYERYLISFSFLKLILSSWSSGCCTVRAIFPSSLNSQFS</sequence>
<evidence type="ECO:0000313" key="3">
    <source>
        <dbReference type="Proteomes" id="UP000839052"/>
    </source>
</evidence>
<organism evidence="2 3">
    <name type="scientific">Candidatus Nitrotoga arctica</name>
    <dbReference type="NCBI Taxonomy" id="453162"/>
    <lineage>
        <taxon>Bacteria</taxon>
        <taxon>Pseudomonadati</taxon>
        <taxon>Pseudomonadota</taxon>
        <taxon>Betaproteobacteria</taxon>
        <taxon>Nitrosomonadales</taxon>
        <taxon>Gallionellaceae</taxon>
        <taxon>Candidatus Nitrotoga</taxon>
    </lineage>
</organism>
<dbReference type="RefSeq" id="WP_239796827.1">
    <property type="nucleotide sequence ID" value="NZ_OU912926.1"/>
</dbReference>
<gene>
    <name evidence="2" type="ORF">NTG6680_1714</name>
</gene>
<reference evidence="2 3" key="1">
    <citation type="submission" date="2021-10" db="EMBL/GenBank/DDBJ databases">
        <authorList>
            <person name="Koch H."/>
        </authorList>
    </citation>
    <scope>NUCLEOTIDE SEQUENCE [LARGE SCALE GENOMIC DNA]</scope>
    <source>
        <strain evidence="2">6680</strain>
    </source>
</reference>
<evidence type="ECO:0000313" key="2">
    <source>
        <dbReference type="EMBL" id="CAG9932967.1"/>
    </source>
</evidence>
<dbReference type="EMBL" id="OU912926">
    <property type="protein sequence ID" value="CAG9932967.1"/>
    <property type="molecule type" value="Genomic_DNA"/>
</dbReference>
<dbReference type="Proteomes" id="UP000839052">
    <property type="component" value="Chromosome"/>
</dbReference>
<proteinExistence type="predicted"/>
<protein>
    <recommendedName>
        <fullName evidence="4">Plasmid stabilization system protein ParE</fullName>
    </recommendedName>
</protein>
<dbReference type="Pfam" id="PF05016">
    <property type="entry name" value="ParE_toxin"/>
    <property type="match status" value="1"/>
</dbReference>
<keyword evidence="3" id="KW-1185">Reference proteome</keyword>
<dbReference type="InterPro" id="IPR035093">
    <property type="entry name" value="RelE/ParE_toxin_dom_sf"/>
</dbReference>
<evidence type="ECO:0000256" key="1">
    <source>
        <dbReference type="ARBA" id="ARBA00022649"/>
    </source>
</evidence>
<accession>A0ABM8YZH0</accession>
<dbReference type="Gene3D" id="3.30.2310.20">
    <property type="entry name" value="RelE-like"/>
    <property type="match status" value="1"/>
</dbReference>
<evidence type="ECO:0008006" key="4">
    <source>
        <dbReference type="Google" id="ProtNLM"/>
    </source>
</evidence>
<keyword evidence="1" id="KW-1277">Toxin-antitoxin system</keyword>